<dbReference type="InterPro" id="IPR042104">
    <property type="entry name" value="PKS_dehydratase_sf"/>
</dbReference>
<dbReference type="SUPFAM" id="SSF51735">
    <property type="entry name" value="NAD(P)-binding Rossmann-fold domains"/>
    <property type="match status" value="3"/>
</dbReference>
<dbReference type="Pfam" id="PF22953">
    <property type="entry name" value="SpnB_Rossmann"/>
    <property type="match status" value="1"/>
</dbReference>
<dbReference type="Pfam" id="PF14765">
    <property type="entry name" value="PS-DH"/>
    <property type="match status" value="1"/>
</dbReference>
<evidence type="ECO:0000256" key="4">
    <source>
        <dbReference type="ARBA" id="ARBA00022679"/>
    </source>
</evidence>
<keyword evidence="11" id="KW-1185">Reference proteome</keyword>
<dbReference type="Pfam" id="PF21089">
    <property type="entry name" value="PKS_DH_N"/>
    <property type="match status" value="1"/>
</dbReference>
<dbReference type="InterPro" id="IPR036291">
    <property type="entry name" value="NAD(P)-bd_dom_sf"/>
</dbReference>
<evidence type="ECO:0000256" key="6">
    <source>
        <dbReference type="ARBA" id="ARBA00023315"/>
    </source>
</evidence>
<feature type="region of interest" description="Disordered" evidence="8">
    <location>
        <begin position="482"/>
        <end position="506"/>
    </location>
</feature>
<dbReference type="SUPFAM" id="SSF52151">
    <property type="entry name" value="FabD/lysophospholipase-like"/>
    <property type="match status" value="1"/>
</dbReference>
<dbReference type="Pfam" id="PF13602">
    <property type="entry name" value="ADH_zinc_N_2"/>
    <property type="match status" value="1"/>
</dbReference>
<dbReference type="InterPro" id="IPR013968">
    <property type="entry name" value="PKS_KR"/>
</dbReference>
<dbReference type="CDD" id="cd08956">
    <property type="entry name" value="KR_3_FAS_SDR_x"/>
    <property type="match status" value="1"/>
</dbReference>
<dbReference type="InterPro" id="IPR049900">
    <property type="entry name" value="PKS_mFAS_DH"/>
</dbReference>
<dbReference type="FunFam" id="3.90.180.10:FF:000032">
    <property type="entry name" value="Probable polyketide synthase pks1"/>
    <property type="match status" value="1"/>
</dbReference>
<dbReference type="InterPro" id="IPR011032">
    <property type="entry name" value="GroES-like_sf"/>
</dbReference>
<dbReference type="InterPro" id="IPR016035">
    <property type="entry name" value="Acyl_Trfase/lysoPLipase"/>
</dbReference>
<dbReference type="PANTHER" id="PTHR43775:SF51">
    <property type="entry name" value="INACTIVE PHENOLPHTHIOCEROL SYNTHESIS POLYKETIDE SYNTHASE TYPE I PKS1-RELATED"/>
    <property type="match status" value="1"/>
</dbReference>
<name>A0A3M2LMG9_9ACTN</name>
<feature type="region of interest" description="N-terminal hotdog fold" evidence="7">
    <location>
        <begin position="355"/>
        <end position="494"/>
    </location>
</feature>
<dbReference type="InterPro" id="IPR020843">
    <property type="entry name" value="ER"/>
</dbReference>
<reference evidence="10 11" key="1">
    <citation type="submission" date="2018-10" db="EMBL/GenBank/DDBJ databases">
        <title>Isolation, diversity and antifungal activity of actinobacteria from wheat.</title>
        <authorList>
            <person name="Han C."/>
        </authorList>
    </citation>
    <scope>NUCLEOTIDE SEQUENCE [LARGE SCALE GENOMIC DNA]</scope>
    <source>
        <strain evidence="10 11">NEAU-YY642</strain>
    </source>
</reference>
<dbReference type="InterPro" id="IPR050091">
    <property type="entry name" value="PKS_NRPS_Biosynth_Enz"/>
</dbReference>
<dbReference type="Gene3D" id="3.40.50.11460">
    <property type="match status" value="1"/>
</dbReference>
<dbReference type="FunFam" id="3.40.50.720:FF:000209">
    <property type="entry name" value="Polyketide synthase Pks12"/>
    <property type="match status" value="1"/>
</dbReference>
<dbReference type="Gene3D" id="3.40.50.720">
    <property type="entry name" value="NAD(P)-binding Rossmann-like Domain"/>
    <property type="match status" value="1"/>
</dbReference>
<keyword evidence="3" id="KW-0597">Phosphoprotein</keyword>
<dbReference type="InterPro" id="IPR020807">
    <property type="entry name" value="PKS_DH"/>
</dbReference>
<evidence type="ECO:0000256" key="7">
    <source>
        <dbReference type="PROSITE-ProRule" id="PRU01363"/>
    </source>
</evidence>
<feature type="non-terminal residue" evidence="10">
    <location>
        <position position="1444"/>
    </location>
</feature>
<feature type="region of interest" description="C-terminal hotdog fold" evidence="7">
    <location>
        <begin position="508"/>
        <end position="648"/>
    </location>
</feature>
<dbReference type="SMART" id="SM00827">
    <property type="entry name" value="PKS_AT"/>
    <property type="match status" value="1"/>
</dbReference>
<dbReference type="InterPro" id="IPR002364">
    <property type="entry name" value="Quin_OxRdtase/zeta-crystal_CS"/>
</dbReference>
<evidence type="ECO:0000313" key="11">
    <source>
        <dbReference type="Proteomes" id="UP000278673"/>
    </source>
</evidence>
<dbReference type="GO" id="GO:0016491">
    <property type="term" value="F:oxidoreductase activity"/>
    <property type="evidence" value="ECO:0007669"/>
    <property type="project" value="InterPro"/>
</dbReference>
<dbReference type="InterPro" id="IPR016036">
    <property type="entry name" value="Malonyl_transacylase_ACP-bd"/>
</dbReference>
<keyword evidence="6" id="KW-0012">Acyltransferase</keyword>
<evidence type="ECO:0000256" key="3">
    <source>
        <dbReference type="ARBA" id="ARBA00022553"/>
    </source>
</evidence>
<keyword evidence="4" id="KW-0808">Transferase</keyword>
<dbReference type="InterPro" id="IPR013154">
    <property type="entry name" value="ADH-like_N"/>
</dbReference>
<feature type="domain" description="PKS/mFAS DH" evidence="9">
    <location>
        <begin position="355"/>
        <end position="648"/>
    </location>
</feature>
<feature type="active site" description="Proton acceptor; for dehydratase activity" evidence="7">
    <location>
        <position position="387"/>
    </location>
</feature>
<evidence type="ECO:0000256" key="2">
    <source>
        <dbReference type="ARBA" id="ARBA00022450"/>
    </source>
</evidence>
<dbReference type="GO" id="GO:0006633">
    <property type="term" value="P:fatty acid biosynthetic process"/>
    <property type="evidence" value="ECO:0007669"/>
    <property type="project" value="TreeGrafter"/>
</dbReference>
<dbReference type="SUPFAM" id="SSF50129">
    <property type="entry name" value="GroES-like"/>
    <property type="match status" value="1"/>
</dbReference>
<dbReference type="Pfam" id="PF08240">
    <property type="entry name" value="ADH_N"/>
    <property type="match status" value="1"/>
</dbReference>
<evidence type="ECO:0000256" key="8">
    <source>
        <dbReference type="SAM" id="MobiDB-lite"/>
    </source>
</evidence>
<dbReference type="Gene3D" id="3.90.180.10">
    <property type="entry name" value="Medium-chain alcohol dehydrogenases, catalytic domain"/>
    <property type="match status" value="1"/>
</dbReference>
<dbReference type="InterPro" id="IPR055123">
    <property type="entry name" value="SpnB-like_Rossmann"/>
</dbReference>
<organism evidence="10 11">
    <name type="scientific">Streptomyces triticirhizae</name>
    <dbReference type="NCBI Taxonomy" id="2483353"/>
    <lineage>
        <taxon>Bacteria</taxon>
        <taxon>Bacillati</taxon>
        <taxon>Actinomycetota</taxon>
        <taxon>Actinomycetes</taxon>
        <taxon>Kitasatosporales</taxon>
        <taxon>Streptomycetaceae</taxon>
        <taxon>Streptomyces</taxon>
    </lineage>
</organism>
<proteinExistence type="predicted"/>
<evidence type="ECO:0000256" key="5">
    <source>
        <dbReference type="ARBA" id="ARBA00023268"/>
    </source>
</evidence>
<dbReference type="Pfam" id="PF08659">
    <property type="entry name" value="KR"/>
    <property type="match status" value="1"/>
</dbReference>
<dbReference type="PANTHER" id="PTHR43775">
    <property type="entry name" value="FATTY ACID SYNTHASE"/>
    <property type="match status" value="1"/>
</dbReference>
<dbReference type="InterPro" id="IPR057326">
    <property type="entry name" value="KR_dom"/>
</dbReference>
<protein>
    <submittedName>
        <fullName evidence="10">SDR family NAD(P)-dependent oxidoreductase</fullName>
    </submittedName>
</protein>
<dbReference type="CDD" id="cd05195">
    <property type="entry name" value="enoyl_red"/>
    <property type="match status" value="1"/>
</dbReference>
<dbReference type="PROSITE" id="PS52019">
    <property type="entry name" value="PKS_MFAS_DH"/>
    <property type="match status" value="1"/>
</dbReference>
<dbReference type="InterPro" id="IPR001227">
    <property type="entry name" value="Ac_transferase_dom_sf"/>
</dbReference>
<evidence type="ECO:0000313" key="10">
    <source>
        <dbReference type="EMBL" id="RMI38652.1"/>
    </source>
</evidence>
<sequence length="1444" mass="148364">MAAELLDGAPVFATRFAECAAALAPHVDWSPTAVLRDEEGAASLDRVDVVQPLLWAVMVSLAALWESFGVRPDAVVGHSQGEIAAACVAGALTLEDAARVVALRSRAITAMAGTGGMVSLQLGADEAASLLAEDGDRLAVAAINGPAATVVSGDRDALDALLARCEERGVRARDLPVDYASHSPHVAGLRETLLAELADVRPRRAGTAFYSCVTGEAIDTERLDADYWYTNLRETVRLEETVRALLADGHRVFVEASPHPVLTGAIQESAEATGDGVPVVAVGSLRRDKGGPAQFLTSVAEAHVRGVPVDWTAALAGARPSDVPLPTYAFQRTRYWLDAAPPADVVSAGLALGGHPLLGALVESAEDGSLLLTGRLSTGTHAWLGDHRVAGTALLPGTAFVELALHAGRLAGCPRVDELTLHSVLPLPDTEGVRLRVAVGTADEAGRRTVTVHARPADAEGADEADGAGGVERGEAAIWTRHATGTLGPAPVDGTEAPAGGAWPPPGAVPLELDDLYPSLADRGYAYGPAFQGLAGAWRDGAEVLVEVRLPEGQAVADFGVHPALLDAVLHPLAAGVFPGEGPGGDQLLLPFSWSGVELRATGATVLRGRLAASGDGAVSLALFDVAGAPVVTAESLALRPVSTGQLPARPAAGRAPLHVLDWVPVPVPDDVGNPGPGRLAVVGPDPFELAEAARDAGAEVVHLPDLAALDAALAAGETPPARVVMACAGPADEGAPVAAAHHAALSALAAVREWLAGERFAALRLVFVTRGAVAARPGPEIADLAASPVWGLVRSATSENPGRFGLVDLDGTPASAAPLAGALALDEPQVALRDGGVRVPRMTPVERAAGRLTPPAGAGAWRLDVTSRGTLGNLALLPAPDAEGPLGPEEVRVRVVAGGLNFRDVMVGLGMYPGDDARIGGEAAGVVLEVGSGVTGLAVGDPVMGLFPGGGIGPVAVSDHRWLTRVPEGLTFHQAAVLPVVFLTAYYGLVDLAGVGEGESLLIHAAAGGVGMAAAQLGRHWGLELYGTASPGKWDTLRAMGFADDHIASSRDLDFEERFREASGGRGVDVVLNSLANEFVDASARLLPPGGRLLEMGKTDIRDEAEMAARYPGTRYWAYDLMRVSRERVQEMLTELGGLFASGALKPLPVTAWPAPRSADALRFLSQARHIGKMAISLPTPLDPDGTVLITGGTGVLGGLTARHLVTAHGARRLLLTSRAGAAAPGVEELAAELRALGAEVTVAACDTTDRAALAALLADVPNDHPLTAVFHAAGAVDDGLVSELTDEGLTAVLRPKVDAAWHLHELTRDLDLAAFVLYSSLAGTLGTPGQANYAAANAFLDALAHHRQTLGLPGASVAWGLWETTSALTAHVGDADRARMARLGVLPLDSEVGLALLDSALAAREPHTAAFALDRAALRSATDAGLPLPAPLSGLVRARPAV</sequence>
<dbReference type="InterPro" id="IPR049552">
    <property type="entry name" value="PKS_DH_N"/>
</dbReference>
<keyword evidence="2" id="KW-0596">Phosphopantetheine</keyword>
<comment type="caution">
    <text evidence="10">The sequence shown here is derived from an EMBL/GenBank/DDBJ whole genome shotgun (WGS) entry which is preliminary data.</text>
</comment>
<accession>A0A3M2LMG9</accession>
<dbReference type="InterPro" id="IPR049551">
    <property type="entry name" value="PKS_DH_C"/>
</dbReference>
<dbReference type="Pfam" id="PF00698">
    <property type="entry name" value="Acyl_transf_1"/>
    <property type="match status" value="1"/>
</dbReference>
<dbReference type="SMART" id="SM00829">
    <property type="entry name" value="PKS_ER"/>
    <property type="match status" value="1"/>
</dbReference>
<dbReference type="PROSITE" id="PS01162">
    <property type="entry name" value="QOR_ZETA_CRYSTAL"/>
    <property type="match status" value="1"/>
</dbReference>
<dbReference type="GO" id="GO:0008270">
    <property type="term" value="F:zinc ion binding"/>
    <property type="evidence" value="ECO:0007669"/>
    <property type="project" value="InterPro"/>
</dbReference>
<keyword evidence="5" id="KW-0511">Multifunctional enzyme</keyword>
<dbReference type="SMART" id="SM00826">
    <property type="entry name" value="PKS_DH"/>
    <property type="match status" value="1"/>
</dbReference>
<dbReference type="InterPro" id="IPR014043">
    <property type="entry name" value="Acyl_transferase_dom"/>
</dbReference>
<dbReference type="SMART" id="SM00822">
    <property type="entry name" value="PKS_KR"/>
    <property type="match status" value="1"/>
</dbReference>
<feature type="active site" description="Proton donor; for dehydratase activity" evidence="7">
    <location>
        <position position="567"/>
    </location>
</feature>
<comment type="pathway">
    <text evidence="1">Antibiotic biosynthesis.</text>
</comment>
<evidence type="ECO:0000256" key="1">
    <source>
        <dbReference type="ARBA" id="ARBA00004792"/>
    </source>
</evidence>
<dbReference type="FunFam" id="3.40.366.10:FF:000002">
    <property type="entry name" value="Probable polyketide synthase 2"/>
    <property type="match status" value="1"/>
</dbReference>
<dbReference type="Gene3D" id="3.10.129.110">
    <property type="entry name" value="Polyketide synthase dehydratase"/>
    <property type="match status" value="1"/>
</dbReference>
<dbReference type="Proteomes" id="UP000278673">
    <property type="component" value="Unassembled WGS sequence"/>
</dbReference>
<dbReference type="SUPFAM" id="SSF55048">
    <property type="entry name" value="Probable ACP-binding domain of malonyl-CoA ACP transacylase"/>
    <property type="match status" value="1"/>
</dbReference>
<dbReference type="EMBL" id="RFFJ01000087">
    <property type="protein sequence ID" value="RMI38652.1"/>
    <property type="molecule type" value="Genomic_DNA"/>
</dbReference>
<dbReference type="GO" id="GO:0004312">
    <property type="term" value="F:fatty acid synthase activity"/>
    <property type="evidence" value="ECO:0007669"/>
    <property type="project" value="TreeGrafter"/>
</dbReference>
<gene>
    <name evidence="10" type="ORF">EBN88_16520</name>
</gene>
<dbReference type="Gene3D" id="3.40.366.10">
    <property type="entry name" value="Malonyl-Coenzyme A Acyl Carrier Protein, domain 2"/>
    <property type="match status" value="1"/>
</dbReference>
<dbReference type="Gene3D" id="3.30.70.3290">
    <property type="match status" value="1"/>
</dbReference>
<evidence type="ECO:0000259" key="9">
    <source>
        <dbReference type="PROSITE" id="PS52019"/>
    </source>
</evidence>